<protein>
    <recommendedName>
        <fullName evidence="2">Protein kinase domain-containing protein</fullName>
    </recommendedName>
</protein>
<accession>A0A1L9RV06</accession>
<dbReference type="InterPro" id="IPR011989">
    <property type="entry name" value="ARM-like"/>
</dbReference>
<dbReference type="Proteomes" id="UP000184383">
    <property type="component" value="Unassembled WGS sequence"/>
</dbReference>
<dbReference type="AlphaFoldDB" id="A0A1L9RV06"/>
<dbReference type="PROSITE" id="PS50011">
    <property type="entry name" value="PROTEIN_KINASE_DOM"/>
    <property type="match status" value="1"/>
</dbReference>
<feature type="compositionally biased region" description="Acidic residues" evidence="1">
    <location>
        <begin position="655"/>
        <end position="676"/>
    </location>
</feature>
<evidence type="ECO:0000313" key="3">
    <source>
        <dbReference type="EMBL" id="OJJ38724.1"/>
    </source>
</evidence>
<evidence type="ECO:0000313" key="4">
    <source>
        <dbReference type="Proteomes" id="UP000184383"/>
    </source>
</evidence>
<feature type="compositionally biased region" description="Polar residues" evidence="1">
    <location>
        <begin position="631"/>
        <end position="641"/>
    </location>
</feature>
<dbReference type="PANTHER" id="PTHR12984">
    <property type="entry name" value="SCY1-RELATED S/T PROTEIN KINASE-LIKE"/>
    <property type="match status" value="1"/>
</dbReference>
<dbReference type="SUPFAM" id="SSF56112">
    <property type="entry name" value="Protein kinase-like (PK-like)"/>
    <property type="match status" value="1"/>
</dbReference>
<proteinExistence type="predicted"/>
<dbReference type="RefSeq" id="XP_040692400.1">
    <property type="nucleotide sequence ID" value="XM_040827781.1"/>
</dbReference>
<dbReference type="PANTHER" id="PTHR12984:SF3">
    <property type="entry name" value="N-TERMINAL KINASE-LIKE PROTEIN"/>
    <property type="match status" value="1"/>
</dbReference>
<dbReference type="InterPro" id="IPR000719">
    <property type="entry name" value="Prot_kinase_dom"/>
</dbReference>
<gene>
    <name evidence="3" type="ORF">ASPWEDRAFT_106016</name>
</gene>
<dbReference type="Gene3D" id="1.25.10.10">
    <property type="entry name" value="Leucine-rich Repeat Variant"/>
    <property type="match status" value="1"/>
</dbReference>
<dbReference type="EMBL" id="KV878210">
    <property type="protein sequence ID" value="OJJ38724.1"/>
    <property type="molecule type" value="Genomic_DNA"/>
</dbReference>
<evidence type="ECO:0000259" key="2">
    <source>
        <dbReference type="PROSITE" id="PS50011"/>
    </source>
</evidence>
<dbReference type="SUPFAM" id="SSF48371">
    <property type="entry name" value="ARM repeat"/>
    <property type="match status" value="1"/>
</dbReference>
<keyword evidence="4" id="KW-1185">Reference proteome</keyword>
<dbReference type="STRING" id="1073089.A0A1L9RV06"/>
<dbReference type="GO" id="GO:0005524">
    <property type="term" value="F:ATP binding"/>
    <property type="evidence" value="ECO:0007669"/>
    <property type="project" value="InterPro"/>
</dbReference>
<feature type="region of interest" description="Disordered" evidence="1">
    <location>
        <begin position="547"/>
        <end position="568"/>
    </location>
</feature>
<dbReference type="GeneID" id="63743629"/>
<sequence length="778" mass="84375">MDFLKSAVASAIAKGSSFPYSLGDRVDIDDSIWTLHNATKREDGSSCSIFTFDIASNKSRLPLAKNAVRKSRTLRHPGVIKVLDTIETEANIYIVTERVAPLSWNVRRRSLNEETAKWGLYTVASTLKFINEDAASVHGVVRASSVFTSESGEWKLGGFEVLSSMNDENAVIYTYGSIVPDSARFTPPEVLNGGWDTIKRHPLSAIDAYGLGILIIEVFNGSFSGGNQVGKTTNIPPSMQQSYKRLCTANPKIRLSPAHFVEQGKKNGGFFNTPLIRLTDDIDSLGLKNEAEREEFINELDDLSEDFPEDYFKMKVLPELLKSVEFGGGGPKVLGAILKIGAKLTQEEYNSKLTPVVVRLFGNPDRALRVCLLDNLPLMIDNLTQKVVNDRIFPQMTSGFTDVAPVVREQTVKAVLVVIGKLNDRTINGELLKFLARTANDEQPGIRTNTTICLGKIAKNLGQGSRSKVLVAAFSRSVRDPFVHARNAGLLALSATIEFFTEEDCAVRVIPAICPALLDKEKMVRDQANKALDLYLQRIRKFSSTMADTALPSSSAQDSTGDARIGTSNDNSWAGWAISSFTNKITTANGEIQSTSNGTKPVEAEAARSASVPRPVKSSPSTQLDLPKQTLRPTPQPLNRSLSDRPAPAPKEPADDFADDAFDAWGEMDDEDEDDPFSAATSTKPSTDLAPASKPAQAPYDDGGEPDFAGWLAAQSKAKAKKPLPKGLSKTPSTTSAASRTVGAASTSKPKTVVAPAKKIDTKPKDEDEDDGWGDAWD</sequence>
<reference evidence="4" key="1">
    <citation type="journal article" date="2017" name="Genome Biol.">
        <title>Comparative genomics reveals high biological diversity and specific adaptations in the industrially and medically important fungal genus Aspergillus.</title>
        <authorList>
            <person name="de Vries R.P."/>
            <person name="Riley R."/>
            <person name="Wiebenga A."/>
            <person name="Aguilar-Osorio G."/>
            <person name="Amillis S."/>
            <person name="Uchima C.A."/>
            <person name="Anderluh G."/>
            <person name="Asadollahi M."/>
            <person name="Askin M."/>
            <person name="Barry K."/>
            <person name="Battaglia E."/>
            <person name="Bayram O."/>
            <person name="Benocci T."/>
            <person name="Braus-Stromeyer S.A."/>
            <person name="Caldana C."/>
            <person name="Canovas D."/>
            <person name="Cerqueira G.C."/>
            <person name="Chen F."/>
            <person name="Chen W."/>
            <person name="Choi C."/>
            <person name="Clum A."/>
            <person name="Dos Santos R.A."/>
            <person name="Damasio A.R."/>
            <person name="Diallinas G."/>
            <person name="Emri T."/>
            <person name="Fekete E."/>
            <person name="Flipphi M."/>
            <person name="Freyberg S."/>
            <person name="Gallo A."/>
            <person name="Gournas C."/>
            <person name="Habgood R."/>
            <person name="Hainaut M."/>
            <person name="Harispe M.L."/>
            <person name="Henrissat B."/>
            <person name="Hilden K.S."/>
            <person name="Hope R."/>
            <person name="Hossain A."/>
            <person name="Karabika E."/>
            <person name="Karaffa L."/>
            <person name="Karanyi Z."/>
            <person name="Krasevec N."/>
            <person name="Kuo A."/>
            <person name="Kusch H."/>
            <person name="LaButti K."/>
            <person name="Lagendijk E.L."/>
            <person name="Lapidus A."/>
            <person name="Levasseur A."/>
            <person name="Lindquist E."/>
            <person name="Lipzen A."/>
            <person name="Logrieco A.F."/>
            <person name="MacCabe A."/>
            <person name="Maekelae M.R."/>
            <person name="Malavazi I."/>
            <person name="Melin P."/>
            <person name="Meyer V."/>
            <person name="Mielnichuk N."/>
            <person name="Miskei M."/>
            <person name="Molnar A.P."/>
            <person name="Mule G."/>
            <person name="Ngan C.Y."/>
            <person name="Orejas M."/>
            <person name="Orosz E."/>
            <person name="Ouedraogo J.P."/>
            <person name="Overkamp K.M."/>
            <person name="Park H.-S."/>
            <person name="Perrone G."/>
            <person name="Piumi F."/>
            <person name="Punt P.J."/>
            <person name="Ram A.F."/>
            <person name="Ramon A."/>
            <person name="Rauscher S."/>
            <person name="Record E."/>
            <person name="Riano-Pachon D.M."/>
            <person name="Robert V."/>
            <person name="Roehrig J."/>
            <person name="Ruller R."/>
            <person name="Salamov A."/>
            <person name="Salih N.S."/>
            <person name="Samson R.A."/>
            <person name="Sandor E."/>
            <person name="Sanguinetti M."/>
            <person name="Schuetze T."/>
            <person name="Sepcic K."/>
            <person name="Shelest E."/>
            <person name="Sherlock G."/>
            <person name="Sophianopoulou V."/>
            <person name="Squina F.M."/>
            <person name="Sun H."/>
            <person name="Susca A."/>
            <person name="Todd R.B."/>
            <person name="Tsang A."/>
            <person name="Unkles S.E."/>
            <person name="van de Wiele N."/>
            <person name="van Rossen-Uffink D."/>
            <person name="Oliveira J.V."/>
            <person name="Vesth T.C."/>
            <person name="Visser J."/>
            <person name="Yu J.-H."/>
            <person name="Zhou M."/>
            <person name="Andersen M.R."/>
            <person name="Archer D.B."/>
            <person name="Baker S.E."/>
            <person name="Benoit I."/>
            <person name="Brakhage A.A."/>
            <person name="Braus G.H."/>
            <person name="Fischer R."/>
            <person name="Frisvad J.C."/>
            <person name="Goldman G.H."/>
            <person name="Houbraken J."/>
            <person name="Oakley B."/>
            <person name="Pocsi I."/>
            <person name="Scazzocchio C."/>
            <person name="Seiboth B."/>
            <person name="vanKuyk P.A."/>
            <person name="Wortman J."/>
            <person name="Dyer P.S."/>
            <person name="Grigoriev I.V."/>
        </authorList>
    </citation>
    <scope>NUCLEOTIDE SEQUENCE [LARGE SCALE GENOMIC DNA]</scope>
    <source>
        <strain evidence="4">DTO 134E9</strain>
    </source>
</reference>
<dbReference type="Pfam" id="PF00069">
    <property type="entry name" value="Pkinase"/>
    <property type="match status" value="1"/>
</dbReference>
<dbReference type="VEuPathDB" id="FungiDB:ASPWEDRAFT_106016"/>
<evidence type="ECO:0000256" key="1">
    <source>
        <dbReference type="SAM" id="MobiDB-lite"/>
    </source>
</evidence>
<dbReference type="OrthoDB" id="447103at2759"/>
<organism evidence="3 4">
    <name type="scientific">Aspergillus wentii DTO 134E9</name>
    <dbReference type="NCBI Taxonomy" id="1073089"/>
    <lineage>
        <taxon>Eukaryota</taxon>
        <taxon>Fungi</taxon>
        <taxon>Dikarya</taxon>
        <taxon>Ascomycota</taxon>
        <taxon>Pezizomycotina</taxon>
        <taxon>Eurotiomycetes</taxon>
        <taxon>Eurotiomycetidae</taxon>
        <taxon>Eurotiales</taxon>
        <taxon>Aspergillaceae</taxon>
        <taxon>Aspergillus</taxon>
        <taxon>Aspergillus subgen. Cremei</taxon>
    </lineage>
</organism>
<name>A0A1L9RV06_ASPWE</name>
<dbReference type="InterPro" id="IPR011009">
    <property type="entry name" value="Kinase-like_dom_sf"/>
</dbReference>
<dbReference type="InterPro" id="IPR051177">
    <property type="entry name" value="CIK-Related_Protein"/>
</dbReference>
<dbReference type="Gene3D" id="3.30.200.20">
    <property type="entry name" value="Phosphorylase Kinase, domain 1"/>
    <property type="match status" value="1"/>
</dbReference>
<dbReference type="Gene3D" id="1.10.510.10">
    <property type="entry name" value="Transferase(Phosphotransferase) domain 1"/>
    <property type="match status" value="1"/>
</dbReference>
<dbReference type="GO" id="GO:0005737">
    <property type="term" value="C:cytoplasm"/>
    <property type="evidence" value="ECO:0007669"/>
    <property type="project" value="TreeGrafter"/>
</dbReference>
<feature type="compositionally biased region" description="Acidic residues" evidence="1">
    <location>
        <begin position="767"/>
        <end position="778"/>
    </location>
</feature>
<dbReference type="GO" id="GO:0006409">
    <property type="term" value="P:tRNA export from nucleus"/>
    <property type="evidence" value="ECO:0007669"/>
    <property type="project" value="TreeGrafter"/>
</dbReference>
<feature type="region of interest" description="Disordered" evidence="1">
    <location>
        <begin position="591"/>
        <end position="778"/>
    </location>
</feature>
<dbReference type="GO" id="GO:0004672">
    <property type="term" value="F:protein kinase activity"/>
    <property type="evidence" value="ECO:0007669"/>
    <property type="project" value="InterPro"/>
</dbReference>
<feature type="compositionally biased region" description="Polar residues" evidence="1">
    <location>
        <begin position="731"/>
        <end position="750"/>
    </location>
</feature>
<dbReference type="InterPro" id="IPR016024">
    <property type="entry name" value="ARM-type_fold"/>
</dbReference>
<feature type="domain" description="Protein kinase" evidence="2">
    <location>
        <begin position="6"/>
        <end position="312"/>
    </location>
</feature>